<evidence type="ECO:0000256" key="5">
    <source>
        <dbReference type="SAM" id="MobiDB-lite"/>
    </source>
</evidence>
<dbReference type="InterPro" id="IPR027417">
    <property type="entry name" value="P-loop_NTPase"/>
</dbReference>
<keyword evidence="9" id="KW-1185">Reference proteome</keyword>
<evidence type="ECO:0000313" key="9">
    <source>
        <dbReference type="Proteomes" id="UP000815325"/>
    </source>
</evidence>
<dbReference type="InterPro" id="IPR011545">
    <property type="entry name" value="DEAD/DEAH_box_helicase_dom"/>
</dbReference>
<dbReference type="PROSITE" id="PS51192">
    <property type="entry name" value="HELICASE_ATP_BIND_1"/>
    <property type="match status" value="1"/>
</dbReference>
<sequence length="591" mass="63728">MGSKRRREVAHEAKDAPSEPQHGPQTSLPFGVPDGQHESGTAAQPKAKQRSTGSSQDRHDSVPASQQPSKPQAAPVLPWMRVPILIEAGSGVPLQHVAGLDPRLQRAMSAASNSCLHTLELFPVQSVVWSELAGGTSTAHDLCIAAPTGSGKTLAYTLPIVNGLARQPDCARLRTLQALVVLPTRDLAVQVHSVFAQLCPAVGLSLGLAAAQVSLPAEAQELMGNGHHQRSPLTQCRPGLLPGQLPPSLEDESEEAGWGVHMQRVQQGLSGMGQGRGHEGWGAVGQGSVDVLVATPGRLMAHLSHTPGFTLDHLRFLLHAGMGGGTNNCTVSCFCVHGCRNSHVPAFRSPRGVRVLQAFMEKLTVHRSVLVQVPSCCCPTIHPPLELAHVCTSPMIHTHKSFVLRTCQLHEVLCVCVCVCVLYLMLRQVLGSPGCAREQHEVVEFSSHLNSSQRASALEQLCTGRAKVLVASDAMTRGMDVDNVQNIVNYDAPVYAKTYVHRAGRTARAGRSGRVFTLLRDEDVRHFKQMLRKADNTYVRNFKLAPGAADSFKPALEAALKQVQDLLEAEAQDDHKQQSKRTAPTAKQHHH</sequence>
<keyword evidence="3" id="KW-0347">Helicase</keyword>
<dbReference type="GO" id="GO:0016787">
    <property type="term" value="F:hydrolase activity"/>
    <property type="evidence" value="ECO:0007669"/>
    <property type="project" value="UniProtKB-KW"/>
</dbReference>
<dbReference type="PROSITE" id="PS51194">
    <property type="entry name" value="HELICASE_CTER"/>
    <property type="match status" value="1"/>
</dbReference>
<keyword evidence="1" id="KW-0547">Nucleotide-binding</keyword>
<dbReference type="SMART" id="SM00487">
    <property type="entry name" value="DEXDc"/>
    <property type="match status" value="1"/>
</dbReference>
<reference evidence="8" key="1">
    <citation type="submission" date="2017-08" db="EMBL/GenBank/DDBJ databases">
        <authorList>
            <person name="Polle J.E."/>
            <person name="Barry K."/>
            <person name="Cushman J."/>
            <person name="Schmutz J."/>
            <person name="Tran D."/>
            <person name="Hathwaick L.T."/>
            <person name="Yim W.C."/>
            <person name="Jenkins J."/>
            <person name="Mckie-Krisberg Z.M."/>
            <person name="Prochnik S."/>
            <person name="Lindquist E."/>
            <person name="Dockter R.B."/>
            <person name="Adam C."/>
            <person name="Molina H."/>
            <person name="Bunkerborg J."/>
            <person name="Jin E."/>
            <person name="Buchheim M."/>
            <person name="Magnuson J."/>
        </authorList>
    </citation>
    <scope>NUCLEOTIDE SEQUENCE</scope>
    <source>
        <strain evidence="8">CCAP 19/18</strain>
    </source>
</reference>
<evidence type="ECO:0000256" key="4">
    <source>
        <dbReference type="ARBA" id="ARBA00022840"/>
    </source>
</evidence>
<gene>
    <name evidence="8" type="ORF">DUNSADRAFT_3590</name>
</gene>
<accession>A0ABQ7GTS6</accession>
<keyword evidence="2 8" id="KW-0378">Hydrolase</keyword>
<dbReference type="InterPro" id="IPR001650">
    <property type="entry name" value="Helicase_C-like"/>
</dbReference>
<proteinExistence type="predicted"/>
<dbReference type="SUPFAM" id="SSF52540">
    <property type="entry name" value="P-loop containing nucleoside triphosphate hydrolases"/>
    <property type="match status" value="1"/>
</dbReference>
<feature type="region of interest" description="Disordered" evidence="5">
    <location>
        <begin position="570"/>
        <end position="591"/>
    </location>
</feature>
<dbReference type="EMBL" id="MU069595">
    <property type="protein sequence ID" value="KAF5837997.1"/>
    <property type="molecule type" value="Genomic_DNA"/>
</dbReference>
<evidence type="ECO:0000256" key="3">
    <source>
        <dbReference type="ARBA" id="ARBA00022806"/>
    </source>
</evidence>
<dbReference type="Pfam" id="PF00271">
    <property type="entry name" value="Helicase_C"/>
    <property type="match status" value="1"/>
</dbReference>
<dbReference type="SMART" id="SM00490">
    <property type="entry name" value="HELICc"/>
    <property type="match status" value="1"/>
</dbReference>
<dbReference type="Pfam" id="PF00270">
    <property type="entry name" value="DEAD"/>
    <property type="match status" value="1"/>
</dbReference>
<comment type="caution">
    <text evidence="8">The sequence shown here is derived from an EMBL/GenBank/DDBJ whole genome shotgun (WGS) entry which is preliminary data.</text>
</comment>
<dbReference type="CDD" id="cd18787">
    <property type="entry name" value="SF2_C_DEAD"/>
    <property type="match status" value="1"/>
</dbReference>
<feature type="domain" description="Helicase ATP-binding" evidence="6">
    <location>
        <begin position="133"/>
        <end position="317"/>
    </location>
</feature>
<feature type="region of interest" description="Disordered" evidence="5">
    <location>
        <begin position="1"/>
        <end position="75"/>
    </location>
</feature>
<keyword evidence="4" id="KW-0067">ATP-binding</keyword>
<evidence type="ECO:0000259" key="7">
    <source>
        <dbReference type="PROSITE" id="PS51194"/>
    </source>
</evidence>
<dbReference type="InterPro" id="IPR050079">
    <property type="entry name" value="DEAD_box_RNA_helicase"/>
</dbReference>
<dbReference type="PANTHER" id="PTHR47959:SF1">
    <property type="entry name" value="ATP-DEPENDENT RNA HELICASE DBPA"/>
    <property type="match status" value="1"/>
</dbReference>
<organism evidence="8 9">
    <name type="scientific">Dunaliella salina</name>
    <name type="common">Green alga</name>
    <name type="synonym">Protococcus salinus</name>
    <dbReference type="NCBI Taxonomy" id="3046"/>
    <lineage>
        <taxon>Eukaryota</taxon>
        <taxon>Viridiplantae</taxon>
        <taxon>Chlorophyta</taxon>
        <taxon>core chlorophytes</taxon>
        <taxon>Chlorophyceae</taxon>
        <taxon>CS clade</taxon>
        <taxon>Chlamydomonadales</taxon>
        <taxon>Dunaliellaceae</taxon>
        <taxon>Dunaliella</taxon>
    </lineage>
</organism>
<dbReference type="InterPro" id="IPR014001">
    <property type="entry name" value="Helicase_ATP-bd"/>
</dbReference>
<dbReference type="Proteomes" id="UP000815325">
    <property type="component" value="Unassembled WGS sequence"/>
</dbReference>
<evidence type="ECO:0000256" key="1">
    <source>
        <dbReference type="ARBA" id="ARBA00022741"/>
    </source>
</evidence>
<feature type="domain" description="Helicase C-terminal" evidence="7">
    <location>
        <begin position="384"/>
        <end position="550"/>
    </location>
</feature>
<evidence type="ECO:0000256" key="2">
    <source>
        <dbReference type="ARBA" id="ARBA00022801"/>
    </source>
</evidence>
<evidence type="ECO:0000313" key="8">
    <source>
        <dbReference type="EMBL" id="KAF5837997.1"/>
    </source>
</evidence>
<evidence type="ECO:0000259" key="6">
    <source>
        <dbReference type="PROSITE" id="PS51192"/>
    </source>
</evidence>
<name>A0ABQ7GTS6_DUNSA</name>
<dbReference type="PANTHER" id="PTHR47959">
    <property type="entry name" value="ATP-DEPENDENT RNA HELICASE RHLE-RELATED"/>
    <property type="match status" value="1"/>
</dbReference>
<dbReference type="Gene3D" id="3.40.50.300">
    <property type="entry name" value="P-loop containing nucleotide triphosphate hydrolases"/>
    <property type="match status" value="2"/>
</dbReference>
<protein>
    <submittedName>
        <fullName evidence="8">P-loop containing nucleoside triphosphate hydrolase protein</fullName>
    </submittedName>
</protein>